<protein>
    <submittedName>
        <fullName evidence="3">Uncharacterized protein</fullName>
    </submittedName>
</protein>
<dbReference type="HOGENOM" id="CLU_2371289_0_0_0"/>
<accession>Q01X20</accession>
<dbReference type="AlphaFoldDB" id="Q01X20"/>
<evidence type="ECO:0000256" key="2">
    <source>
        <dbReference type="SAM" id="Phobius"/>
    </source>
</evidence>
<dbReference type="KEGG" id="sus:Acid_4836"/>
<keyword evidence="2" id="KW-1133">Transmembrane helix</keyword>
<gene>
    <name evidence="3" type="ordered locus">Acid_4836</name>
</gene>
<keyword evidence="2" id="KW-0812">Transmembrane</keyword>
<keyword evidence="2" id="KW-0472">Membrane</keyword>
<name>Q01X20_SOLUE</name>
<evidence type="ECO:0000313" key="3">
    <source>
        <dbReference type="EMBL" id="ABJ85795.1"/>
    </source>
</evidence>
<feature type="compositionally biased region" description="Low complexity" evidence="1">
    <location>
        <begin position="24"/>
        <end position="38"/>
    </location>
</feature>
<dbReference type="EMBL" id="CP000473">
    <property type="protein sequence ID" value="ABJ85795.1"/>
    <property type="molecule type" value="Genomic_DNA"/>
</dbReference>
<reference evidence="3" key="1">
    <citation type="submission" date="2006-10" db="EMBL/GenBank/DDBJ databases">
        <title>Complete sequence of Solibacter usitatus Ellin6076.</title>
        <authorList>
            <consortium name="US DOE Joint Genome Institute"/>
            <person name="Copeland A."/>
            <person name="Lucas S."/>
            <person name="Lapidus A."/>
            <person name="Barry K."/>
            <person name="Detter J.C."/>
            <person name="Glavina del Rio T."/>
            <person name="Hammon N."/>
            <person name="Israni S."/>
            <person name="Dalin E."/>
            <person name="Tice H."/>
            <person name="Pitluck S."/>
            <person name="Thompson L.S."/>
            <person name="Brettin T."/>
            <person name="Bruce D."/>
            <person name="Han C."/>
            <person name="Tapia R."/>
            <person name="Gilna P."/>
            <person name="Schmutz J."/>
            <person name="Larimer F."/>
            <person name="Land M."/>
            <person name="Hauser L."/>
            <person name="Kyrpides N."/>
            <person name="Mikhailova N."/>
            <person name="Janssen P.H."/>
            <person name="Kuske C.R."/>
            <person name="Richardson P."/>
        </authorList>
    </citation>
    <scope>NUCLEOTIDE SEQUENCE</scope>
    <source>
        <strain evidence="3">Ellin6076</strain>
    </source>
</reference>
<proteinExistence type="predicted"/>
<organism evidence="3">
    <name type="scientific">Solibacter usitatus (strain Ellin6076)</name>
    <dbReference type="NCBI Taxonomy" id="234267"/>
    <lineage>
        <taxon>Bacteria</taxon>
        <taxon>Pseudomonadati</taxon>
        <taxon>Acidobacteriota</taxon>
        <taxon>Terriglobia</taxon>
        <taxon>Bryobacterales</taxon>
        <taxon>Solibacteraceae</taxon>
        <taxon>Candidatus Solibacter</taxon>
    </lineage>
</organism>
<evidence type="ECO:0000256" key="1">
    <source>
        <dbReference type="SAM" id="MobiDB-lite"/>
    </source>
</evidence>
<sequence>MPRCGAGNLACGRLLAGWTSLHSGFSSSSPPGSDRLPSIRPSRVQHEPKLLPHRRPSSCENGSPLMPHLAFTLITAVLLSTAIVAGSWLMHWIHG</sequence>
<dbReference type="InParanoid" id="Q01X20"/>
<feature type="region of interest" description="Disordered" evidence="1">
    <location>
        <begin position="24"/>
        <end position="59"/>
    </location>
</feature>
<feature type="transmembrane region" description="Helical" evidence="2">
    <location>
        <begin position="69"/>
        <end position="90"/>
    </location>
</feature>